<evidence type="ECO:0000313" key="2">
    <source>
        <dbReference type="EMBL" id="QFU74585.1"/>
    </source>
</evidence>
<keyword evidence="3" id="KW-1185">Reference proteome</keyword>
<reference evidence="2 3" key="1">
    <citation type="submission" date="2019-02" db="EMBL/GenBank/DDBJ databases">
        <authorList>
            <person name="Li S.-H."/>
        </authorList>
    </citation>
    <scope>NUCLEOTIDE SEQUENCE [LARGE SCALE GENOMIC DNA]</scope>
    <source>
        <strain evidence="2 3">IMCC14385</strain>
    </source>
</reference>
<dbReference type="Proteomes" id="UP000326287">
    <property type="component" value="Chromosome"/>
</dbReference>
<gene>
    <name evidence="2" type="ORF">EY643_02355</name>
</gene>
<sequence length="140" mass="15736">MYQGILLAVLIVLMGLLAVRIVTAWRDASASKPAPLSKRKTQQAASVQPWHSISCVGDCPALKTYKGKRFLVKNAPPLPVPGCTSGHCECRYVHYEDRRDELDDRRGLNGLRAELFSQSGKGDRREKHRGRRQDDELTLH</sequence>
<accession>A0A5P9NGA1</accession>
<proteinExistence type="predicted"/>
<dbReference type="RefSeq" id="WP_152660697.1">
    <property type="nucleotide sequence ID" value="NZ_CP036422.1"/>
</dbReference>
<evidence type="ECO:0000313" key="3">
    <source>
        <dbReference type="Proteomes" id="UP000326287"/>
    </source>
</evidence>
<dbReference type="KEGG" id="halc:EY643_02355"/>
<dbReference type="OrthoDB" id="8527522at2"/>
<dbReference type="EMBL" id="CP036422">
    <property type="protein sequence ID" value="QFU74585.1"/>
    <property type="molecule type" value="Genomic_DNA"/>
</dbReference>
<organism evidence="2 3">
    <name type="scientific">Halioglobus maricola</name>
    <dbReference type="NCBI Taxonomy" id="2601894"/>
    <lineage>
        <taxon>Bacteria</taxon>
        <taxon>Pseudomonadati</taxon>
        <taxon>Pseudomonadota</taxon>
        <taxon>Gammaproteobacteria</taxon>
        <taxon>Cellvibrionales</taxon>
        <taxon>Halieaceae</taxon>
        <taxon>Halioglobus</taxon>
    </lineage>
</organism>
<protein>
    <submittedName>
        <fullName evidence="2">Uncharacterized protein</fullName>
    </submittedName>
</protein>
<evidence type="ECO:0000256" key="1">
    <source>
        <dbReference type="SAM" id="MobiDB-lite"/>
    </source>
</evidence>
<name>A0A5P9NGA1_9GAMM</name>
<dbReference type="AlphaFoldDB" id="A0A5P9NGA1"/>
<feature type="region of interest" description="Disordered" evidence="1">
    <location>
        <begin position="116"/>
        <end position="140"/>
    </location>
</feature>